<accession>A0A481YUM5</accession>
<dbReference type="FunFam" id="3.30.470.20:FF:000018">
    <property type="entry name" value="Trifunctional purine biosynthetic protein adenosine-3"/>
    <property type="match status" value="1"/>
</dbReference>
<keyword evidence="9" id="KW-0464">Manganese</keyword>
<dbReference type="FunFam" id="3.40.50.20:FF:000006">
    <property type="entry name" value="Phosphoribosylamine--glycine ligase, chloroplastic"/>
    <property type="match status" value="1"/>
</dbReference>
<dbReference type="SUPFAM" id="SSF56042">
    <property type="entry name" value="PurM C-terminal domain-like"/>
    <property type="match status" value="1"/>
</dbReference>
<keyword evidence="8" id="KW-0067">ATP-binding</keyword>
<comment type="pathway">
    <text evidence="2">Purine metabolism; IMP biosynthesis via de novo pathway; N(1)-(5-phospho-D-ribosyl)glycinamide from 5-phospho-alpha-D-ribose 1-diphosphate: step 2/2.</text>
</comment>
<keyword evidence="7" id="KW-0658">Purine biosynthesis</keyword>
<keyword evidence="6" id="KW-0547">Nucleotide-binding</keyword>
<dbReference type="Pfam" id="PF01071">
    <property type="entry name" value="GARS_A"/>
    <property type="match status" value="1"/>
</dbReference>
<dbReference type="InterPro" id="IPR000115">
    <property type="entry name" value="PRibGlycinamide_synth"/>
</dbReference>
<evidence type="ECO:0000256" key="2">
    <source>
        <dbReference type="ARBA" id="ARBA00005174"/>
    </source>
</evidence>
<dbReference type="GO" id="GO:0046084">
    <property type="term" value="P:adenine biosynthetic process"/>
    <property type="evidence" value="ECO:0007669"/>
    <property type="project" value="TreeGrafter"/>
</dbReference>
<dbReference type="EMBL" id="MK500336">
    <property type="protein sequence ID" value="QBK86799.1"/>
    <property type="molecule type" value="Genomic_DNA"/>
</dbReference>
<dbReference type="FunFam" id="3.90.600.10:FF:000001">
    <property type="entry name" value="Trifunctional purine biosynthetic protein adenosine-3"/>
    <property type="match status" value="1"/>
</dbReference>
<evidence type="ECO:0000313" key="12">
    <source>
        <dbReference type="EMBL" id="QBK86799.1"/>
    </source>
</evidence>
<dbReference type="InterPro" id="IPR004733">
    <property type="entry name" value="PurM_cligase"/>
</dbReference>
<dbReference type="GO" id="GO:0004637">
    <property type="term" value="F:phosphoribosylamine-glycine ligase activity"/>
    <property type="evidence" value="ECO:0007669"/>
    <property type="project" value="InterPro"/>
</dbReference>
<dbReference type="GO" id="GO:0046872">
    <property type="term" value="F:metal ion binding"/>
    <property type="evidence" value="ECO:0007669"/>
    <property type="project" value="UniProtKB-KW"/>
</dbReference>
<dbReference type="Gene3D" id="3.30.1490.20">
    <property type="entry name" value="ATP-grasp fold, A domain"/>
    <property type="match status" value="1"/>
</dbReference>
<dbReference type="SMART" id="SM01209">
    <property type="entry name" value="GARS_A"/>
    <property type="match status" value="1"/>
</dbReference>
<dbReference type="Pfam" id="PF00586">
    <property type="entry name" value="AIRS"/>
    <property type="match status" value="1"/>
</dbReference>
<dbReference type="InterPro" id="IPR036676">
    <property type="entry name" value="PurM-like_C_sf"/>
</dbReference>
<dbReference type="UniPathway" id="UPA00074">
    <property type="reaction ID" value="UER00125"/>
</dbReference>
<organism evidence="12">
    <name type="scientific">Marseillevirus LCMAC103</name>
    <dbReference type="NCBI Taxonomy" id="2506604"/>
    <lineage>
        <taxon>Viruses</taxon>
        <taxon>Varidnaviria</taxon>
        <taxon>Bamfordvirae</taxon>
        <taxon>Nucleocytoviricota</taxon>
        <taxon>Megaviricetes</taxon>
        <taxon>Pimascovirales</taxon>
        <taxon>Pimascovirales incertae sedis</taxon>
        <taxon>Marseilleviridae</taxon>
    </lineage>
</organism>
<dbReference type="InterPro" id="IPR016185">
    <property type="entry name" value="PreATP-grasp_dom_sf"/>
</dbReference>
<dbReference type="InterPro" id="IPR036921">
    <property type="entry name" value="PurM-like_N_sf"/>
</dbReference>
<evidence type="ECO:0000256" key="3">
    <source>
        <dbReference type="ARBA" id="ARBA00007423"/>
    </source>
</evidence>
<evidence type="ECO:0000256" key="8">
    <source>
        <dbReference type="ARBA" id="ARBA00022840"/>
    </source>
</evidence>
<dbReference type="SUPFAM" id="SSF56059">
    <property type="entry name" value="Glutathione synthetase ATP-binding domain-like"/>
    <property type="match status" value="1"/>
</dbReference>
<evidence type="ECO:0000256" key="1">
    <source>
        <dbReference type="ARBA" id="ARBA00004686"/>
    </source>
</evidence>
<dbReference type="SMART" id="SM01210">
    <property type="entry name" value="GARS_C"/>
    <property type="match status" value="1"/>
</dbReference>
<dbReference type="Gene3D" id="3.40.50.20">
    <property type="match status" value="1"/>
</dbReference>
<dbReference type="Pfam" id="PF02769">
    <property type="entry name" value="AIRS_C"/>
    <property type="match status" value="1"/>
</dbReference>
<dbReference type="GO" id="GO:0004641">
    <property type="term" value="F:phosphoribosylformylglycinamidine cyclo-ligase activity"/>
    <property type="evidence" value="ECO:0007669"/>
    <property type="project" value="InterPro"/>
</dbReference>
<dbReference type="SUPFAM" id="SSF52440">
    <property type="entry name" value="PreATP-grasp domain"/>
    <property type="match status" value="1"/>
</dbReference>
<dbReference type="SUPFAM" id="SSF51246">
    <property type="entry name" value="Rudiment single hybrid motif"/>
    <property type="match status" value="1"/>
</dbReference>
<gene>
    <name evidence="12" type="ORF">LCMAC103_01310</name>
</gene>
<dbReference type="NCBIfam" id="TIGR00877">
    <property type="entry name" value="purD"/>
    <property type="match status" value="1"/>
</dbReference>
<dbReference type="GO" id="GO:0005524">
    <property type="term" value="F:ATP binding"/>
    <property type="evidence" value="ECO:0007669"/>
    <property type="project" value="UniProtKB-KW"/>
</dbReference>
<dbReference type="GO" id="GO:0006189">
    <property type="term" value="P:'de novo' IMP biosynthetic process"/>
    <property type="evidence" value="ECO:0007669"/>
    <property type="project" value="UniProtKB-UniPathway"/>
</dbReference>
<dbReference type="InterPro" id="IPR037123">
    <property type="entry name" value="PRibGlycinamide_synth_C_sf"/>
</dbReference>
<dbReference type="PROSITE" id="PS50975">
    <property type="entry name" value="ATP_GRASP"/>
    <property type="match status" value="1"/>
</dbReference>
<dbReference type="InterPro" id="IPR020560">
    <property type="entry name" value="PRibGlycinamide_synth_C-dom"/>
</dbReference>
<dbReference type="InterPro" id="IPR020561">
    <property type="entry name" value="PRibGlycinamid_synth_ATP-grasp"/>
</dbReference>
<comment type="similarity">
    <text evidence="3">In the N-terminal section; belongs to the GARS family.</text>
</comment>
<dbReference type="InterPro" id="IPR013815">
    <property type="entry name" value="ATP_grasp_subdomain_1"/>
</dbReference>
<dbReference type="InterPro" id="IPR011054">
    <property type="entry name" value="Rudment_hybrid_motif"/>
</dbReference>
<dbReference type="Gene3D" id="3.30.470.20">
    <property type="entry name" value="ATP-grasp fold, B domain"/>
    <property type="match status" value="1"/>
</dbReference>
<feature type="domain" description="ATP-grasp" evidence="11">
    <location>
        <begin position="109"/>
        <end position="314"/>
    </location>
</feature>
<dbReference type="SUPFAM" id="SSF55326">
    <property type="entry name" value="PurM N-terminal domain-like"/>
    <property type="match status" value="1"/>
</dbReference>
<sequence length="810" mass="84246">MSAVLVIGGGGREHAIARSLAISPKVSRVHVAPGNGGTRGGKVSSVSLGAKNYDAIVKYCADNEVAVVVVGPEAPLADGIADHLKCHGVRCFGPSKKAAIIESSKAWSKDFCVRHSIPTARYKNFTEIGDAERHVDSVDYEVVVKASGLAAGKGVFMPATKAEARDALRSLMVDRKFGIAGAEVVVEEKLEGLEASVLAFTDGHSFVCCPAAQDHKRIGDGDRGLNTGGMGAYCPSPVSPADMSAIHGAVIKPAIDGLRREGRPFVGVLSAGLMLTADGPKVMEFNCRMGDPEAQVVLPLLATDLFDIVVACCDGHLDSVDVKFSDQFACSVVAASRGYPESCPKGKIISGIGDVAGTDTIVYHAGTRLDNDRLVTSGGRVFAVTGLGDDMRGAIEAAYSGMAKICFDGMQFRGDIARRALEEEGRATYAAAGVDVAVGDSASRLAYAAALSTFSSRRGMIGEPVALEGGFTGLLDMGDFYLAQGDDGVGTKAQIAELLGTYDTLGYDLLAMVCDDAVCLGAETISVSNTIDTSKVEPRVIGELVEGLAAACAKHKIVIPGGEVAELGPLVRGLVWNATAVGVLAKCALIDGSAVAIGDVVISLEERGFRSNGFTLARHILARKYESEGEAMQKEVHPRGAGTSETFGSALLRPSTIYSSAVLELIGRYEDRDRLDEKISVKGIAHITGGGLPGNLSRVLQRTGLSAHLDKLHPPGSAMVALQSLGNVRDKEAYRTWCMGNGMLLIVSPSDADAAAASLAASGIVATIAGRVTATKGGSGGKITLVSRGAERPGDVLEFEAREQTARHGV</sequence>
<dbReference type="InterPro" id="IPR011761">
    <property type="entry name" value="ATP-grasp"/>
</dbReference>
<evidence type="ECO:0000256" key="10">
    <source>
        <dbReference type="ARBA" id="ARBA00023268"/>
    </source>
</evidence>
<evidence type="ECO:0000256" key="5">
    <source>
        <dbReference type="ARBA" id="ARBA00022723"/>
    </source>
</evidence>
<dbReference type="InterPro" id="IPR016188">
    <property type="entry name" value="PurM-like_N"/>
</dbReference>
<evidence type="ECO:0000256" key="4">
    <source>
        <dbReference type="ARBA" id="ARBA00022598"/>
    </source>
</evidence>
<keyword evidence="5" id="KW-0479">Metal-binding</keyword>
<dbReference type="Gene3D" id="3.90.600.10">
    <property type="entry name" value="Phosphoribosylglycinamide synthetase, C-terminal domain"/>
    <property type="match status" value="1"/>
</dbReference>
<evidence type="ECO:0000256" key="7">
    <source>
        <dbReference type="ARBA" id="ARBA00022755"/>
    </source>
</evidence>
<dbReference type="InterPro" id="IPR020562">
    <property type="entry name" value="PRibGlycinamide_synth_N"/>
</dbReference>
<proteinExistence type="inferred from homology"/>
<dbReference type="InterPro" id="IPR010918">
    <property type="entry name" value="PurM-like_C_dom"/>
</dbReference>
<dbReference type="PANTHER" id="PTHR10520:SF12">
    <property type="entry name" value="TRIFUNCTIONAL PURINE BIOSYNTHETIC PROTEIN ADENOSINE-3"/>
    <property type="match status" value="1"/>
</dbReference>
<evidence type="ECO:0000259" key="11">
    <source>
        <dbReference type="PROSITE" id="PS50975"/>
    </source>
</evidence>
<dbReference type="Pfam" id="PF02844">
    <property type="entry name" value="GARS_N"/>
    <property type="match status" value="1"/>
</dbReference>
<evidence type="ECO:0000256" key="6">
    <source>
        <dbReference type="ARBA" id="ARBA00022741"/>
    </source>
</evidence>
<dbReference type="Pfam" id="PF02843">
    <property type="entry name" value="GARS_C"/>
    <property type="match status" value="1"/>
</dbReference>
<name>A0A481YUM5_9VIRU</name>
<reference evidence="12" key="1">
    <citation type="journal article" date="2019" name="MBio">
        <title>Virus Genomes from Deep Sea Sediments Expand the Ocean Megavirome and Support Independent Origins of Viral Gigantism.</title>
        <authorList>
            <person name="Backstrom D."/>
            <person name="Yutin N."/>
            <person name="Jorgensen S.L."/>
            <person name="Dharamshi J."/>
            <person name="Homa F."/>
            <person name="Zaremba-Niedwiedzka K."/>
            <person name="Spang A."/>
            <person name="Wolf Y.I."/>
            <person name="Koonin E.V."/>
            <person name="Ettema T.J."/>
        </authorList>
    </citation>
    <scope>NUCLEOTIDE SEQUENCE</scope>
</reference>
<evidence type="ECO:0000256" key="9">
    <source>
        <dbReference type="ARBA" id="ARBA00023211"/>
    </source>
</evidence>
<dbReference type="HAMAP" id="MF_00138">
    <property type="entry name" value="GARS"/>
    <property type="match status" value="1"/>
</dbReference>
<comment type="pathway">
    <text evidence="1">Purine metabolism; IMP biosynthesis via de novo pathway; 5-amino-1-(5-phospho-D-ribosyl)imidazole from N(2)-formyl-N(1)-(5-phospho-D-ribosyl)glycinamide: step 2/2.</text>
</comment>
<dbReference type="PANTHER" id="PTHR10520">
    <property type="entry name" value="TRIFUNCTIONAL PURINE BIOSYNTHETIC PROTEIN ADENOSINE-3-RELATED"/>
    <property type="match status" value="1"/>
</dbReference>
<dbReference type="Gene3D" id="3.30.1330.10">
    <property type="entry name" value="PurM-like, N-terminal domain"/>
    <property type="match status" value="1"/>
</dbReference>
<dbReference type="Gene3D" id="3.90.650.10">
    <property type="entry name" value="PurM-like C-terminal domain"/>
    <property type="match status" value="1"/>
</dbReference>
<keyword evidence="4" id="KW-0436">Ligase</keyword>
<protein>
    <recommendedName>
        <fullName evidence="11">ATP-grasp domain-containing protein</fullName>
    </recommendedName>
</protein>
<keyword evidence="10" id="KW-0511">Multifunctional enzyme</keyword>